<dbReference type="GO" id="GO:0006950">
    <property type="term" value="P:response to stress"/>
    <property type="evidence" value="ECO:0007669"/>
    <property type="project" value="UniProtKB-ARBA"/>
</dbReference>
<protein>
    <recommendedName>
        <fullName evidence="3 7">Protein SprT</fullName>
    </recommendedName>
</protein>
<dbReference type="Pfam" id="PF10263">
    <property type="entry name" value="SprT-like"/>
    <property type="match status" value="1"/>
</dbReference>
<dbReference type="GO" id="GO:0005737">
    <property type="term" value="C:cytoplasm"/>
    <property type="evidence" value="ECO:0007669"/>
    <property type="project" value="UniProtKB-SubCell"/>
</dbReference>
<comment type="similarity">
    <text evidence="2 7">Belongs to the SprT family.</text>
</comment>
<dbReference type="HOGENOM" id="CLU_113336_0_1_6"/>
<evidence type="ECO:0000259" key="8">
    <source>
        <dbReference type="SMART" id="SM00731"/>
    </source>
</evidence>
<reference evidence="9" key="1">
    <citation type="submission" date="2013-07" db="EMBL/GenBank/DDBJ databases">
        <title>Sub-species coevolution in mutualistic symbiosis.</title>
        <authorList>
            <person name="Murfin K."/>
            <person name="Klassen J."/>
            <person name="Lee M."/>
            <person name="Forst S."/>
            <person name="Stock P."/>
            <person name="Goodrich-Blair H."/>
        </authorList>
    </citation>
    <scope>NUCLEOTIDE SEQUENCE [LARGE SCALE GENOMIC DNA]</scope>
    <source>
        <strain evidence="9">Feltiae Moldova</strain>
    </source>
</reference>
<dbReference type="HAMAP" id="MF_00746">
    <property type="entry name" value="SprT"/>
    <property type="match status" value="1"/>
</dbReference>
<gene>
    <name evidence="7" type="primary">sprT</name>
    <name evidence="9" type="ORF">XBFM1_1100005</name>
</gene>
<keyword evidence="4 7" id="KW-0963">Cytoplasm</keyword>
<sequence length="190" mass="22125">MSEITIPYTAVMKLVRVPLALQQAVMRTLRQKLAQASDYLETTFLEPCVTYRQRGTIAGSARLQGWEIRLNPVLLIENQQSFIDEVIPHELAHLLTYHQFGKVAPHGKEWRFVMETVLKVSACRTHQFSVDSVRSKIFIYYCRCQQHELTIRQHNKVLRGKSCYLCQQCKERLKLLEQDKSNTPQSENFA</sequence>
<dbReference type="SMART" id="SM00731">
    <property type="entry name" value="SprT"/>
    <property type="match status" value="1"/>
</dbReference>
<evidence type="ECO:0000256" key="5">
    <source>
        <dbReference type="ARBA" id="ARBA00022723"/>
    </source>
</evidence>
<dbReference type="InterPro" id="IPR023483">
    <property type="entry name" value="Uncharacterised_SprT"/>
</dbReference>
<evidence type="ECO:0000313" key="9">
    <source>
        <dbReference type="EMBL" id="CDG99619.1"/>
    </source>
</evidence>
<dbReference type="GO" id="GO:0008270">
    <property type="term" value="F:zinc ion binding"/>
    <property type="evidence" value="ECO:0007669"/>
    <property type="project" value="UniProtKB-UniRule"/>
</dbReference>
<name>A0A077NM29_XENBV</name>
<dbReference type="Proteomes" id="UP000028487">
    <property type="component" value="Unassembled WGS sequence"/>
</dbReference>
<dbReference type="Gene3D" id="3.30.2010.10">
    <property type="entry name" value="Metalloproteases ('zincins'), catalytic domain"/>
    <property type="match status" value="1"/>
</dbReference>
<evidence type="ECO:0000256" key="2">
    <source>
        <dbReference type="ARBA" id="ARBA00006591"/>
    </source>
</evidence>
<accession>A0A077NM29</accession>
<evidence type="ECO:0000256" key="6">
    <source>
        <dbReference type="ARBA" id="ARBA00022833"/>
    </source>
</evidence>
<evidence type="ECO:0000256" key="4">
    <source>
        <dbReference type="ARBA" id="ARBA00022490"/>
    </source>
</evidence>
<evidence type="ECO:0000256" key="3">
    <source>
        <dbReference type="ARBA" id="ARBA00020082"/>
    </source>
</evidence>
<keyword evidence="5 7" id="KW-0479">Metal-binding</keyword>
<dbReference type="InterPro" id="IPR006640">
    <property type="entry name" value="SprT-like_domain"/>
</dbReference>
<proteinExistence type="inferred from homology"/>
<evidence type="ECO:0000256" key="7">
    <source>
        <dbReference type="HAMAP-Rule" id="MF_00746"/>
    </source>
</evidence>
<feature type="domain" description="SprT-like" evidence="8">
    <location>
        <begin position="27"/>
        <end position="176"/>
    </location>
</feature>
<evidence type="ECO:0000256" key="1">
    <source>
        <dbReference type="ARBA" id="ARBA00004496"/>
    </source>
</evidence>
<comment type="cofactor">
    <cofactor evidence="7">
        <name>Zn(2+)</name>
        <dbReference type="ChEBI" id="CHEBI:29105"/>
    </cofactor>
    <text evidence="7">Binds 1 zinc ion.</text>
</comment>
<organism evidence="9">
    <name type="scientific">Xenorhabdus bovienii str. feltiae Moldova</name>
    <dbReference type="NCBI Taxonomy" id="1398200"/>
    <lineage>
        <taxon>Bacteria</taxon>
        <taxon>Pseudomonadati</taxon>
        <taxon>Pseudomonadota</taxon>
        <taxon>Gammaproteobacteria</taxon>
        <taxon>Enterobacterales</taxon>
        <taxon>Morganellaceae</taxon>
        <taxon>Xenorhabdus</taxon>
    </lineage>
</organism>
<feature type="binding site" evidence="7">
    <location>
        <position position="89"/>
    </location>
    <ligand>
        <name>Zn(2+)</name>
        <dbReference type="ChEBI" id="CHEBI:29105"/>
    </ligand>
</feature>
<dbReference type="InterPro" id="IPR035240">
    <property type="entry name" value="SprT_Zn_ribbon"/>
</dbReference>
<keyword evidence="6 7" id="KW-0862">Zinc</keyword>
<feature type="active site" evidence="7">
    <location>
        <position position="90"/>
    </location>
</feature>
<dbReference type="PANTHER" id="PTHR38773">
    <property type="entry name" value="PROTEIN SPRT"/>
    <property type="match status" value="1"/>
</dbReference>
<comment type="caution">
    <text evidence="9">The sequence shown here is derived from an EMBL/GenBank/DDBJ whole genome shotgun (WGS) entry which is preliminary data.</text>
</comment>
<dbReference type="EMBL" id="CBSV010000014">
    <property type="protein sequence ID" value="CDG99619.1"/>
    <property type="molecule type" value="Genomic_DNA"/>
</dbReference>
<feature type="binding site" evidence="7">
    <location>
        <position position="93"/>
    </location>
    <ligand>
        <name>Zn(2+)</name>
        <dbReference type="ChEBI" id="CHEBI:29105"/>
    </ligand>
</feature>
<dbReference type="NCBIfam" id="NF003421">
    <property type="entry name" value="PRK04860.1"/>
    <property type="match status" value="1"/>
</dbReference>
<dbReference type="PANTHER" id="PTHR38773:SF1">
    <property type="entry name" value="PROTEIN SPRT"/>
    <property type="match status" value="1"/>
</dbReference>
<dbReference type="Pfam" id="PF17283">
    <property type="entry name" value="Zn_ribbon_SprT"/>
    <property type="match status" value="1"/>
</dbReference>
<dbReference type="AlphaFoldDB" id="A0A077NM29"/>
<comment type="subcellular location">
    <subcellularLocation>
        <location evidence="1 7">Cytoplasm</location>
    </subcellularLocation>
</comment>